<proteinExistence type="predicted"/>
<organism evidence="2 3">
    <name type="scientific">Atta colombica</name>
    <dbReference type="NCBI Taxonomy" id="520822"/>
    <lineage>
        <taxon>Eukaryota</taxon>
        <taxon>Metazoa</taxon>
        <taxon>Ecdysozoa</taxon>
        <taxon>Arthropoda</taxon>
        <taxon>Hexapoda</taxon>
        <taxon>Insecta</taxon>
        <taxon>Pterygota</taxon>
        <taxon>Neoptera</taxon>
        <taxon>Endopterygota</taxon>
        <taxon>Hymenoptera</taxon>
        <taxon>Apocrita</taxon>
        <taxon>Aculeata</taxon>
        <taxon>Formicoidea</taxon>
        <taxon>Formicidae</taxon>
        <taxon>Myrmicinae</taxon>
        <taxon>Atta</taxon>
    </lineage>
</organism>
<reference evidence="2 3" key="1">
    <citation type="submission" date="2015-09" db="EMBL/GenBank/DDBJ databases">
        <title>Atta colombica WGS genome.</title>
        <authorList>
            <person name="Nygaard S."/>
            <person name="Hu H."/>
            <person name="Boomsma J."/>
            <person name="Zhang G."/>
        </authorList>
    </citation>
    <scope>NUCLEOTIDE SEQUENCE [LARGE SCALE GENOMIC DNA]</scope>
    <source>
        <strain evidence="2">Treedump-2</strain>
        <tissue evidence="2">Whole body</tissue>
    </source>
</reference>
<keyword evidence="1" id="KW-0472">Membrane</keyword>
<name>A0A151I2Q5_9HYME</name>
<evidence type="ECO:0000313" key="2">
    <source>
        <dbReference type="EMBL" id="KYM81497.1"/>
    </source>
</evidence>
<keyword evidence="1" id="KW-1133">Transmembrane helix</keyword>
<keyword evidence="1" id="KW-0812">Transmembrane</keyword>
<keyword evidence="3" id="KW-1185">Reference proteome</keyword>
<accession>A0A151I2Q5</accession>
<gene>
    <name evidence="2" type="ORF">ALC53_08061</name>
</gene>
<evidence type="ECO:0000256" key="1">
    <source>
        <dbReference type="SAM" id="Phobius"/>
    </source>
</evidence>
<dbReference type="EMBL" id="KQ976533">
    <property type="protein sequence ID" value="KYM81497.1"/>
    <property type="molecule type" value="Genomic_DNA"/>
</dbReference>
<sequence>MTHRLCIRARPSTLEAGRITTTTLLPSLHSGSSSSTDRRPIGLQNLFLLGDTSLPRCHDGEAHRGPRVSLSGASPVPLRQVRNGVNAPGSHHDSLLYLTWILCAFLYFRFSFLPLLVHLCFVLRATECIQVKGVFIERYMEAQLEDRRIELK</sequence>
<evidence type="ECO:0000313" key="3">
    <source>
        <dbReference type="Proteomes" id="UP000078540"/>
    </source>
</evidence>
<dbReference type="AlphaFoldDB" id="A0A151I2Q5"/>
<dbReference type="Proteomes" id="UP000078540">
    <property type="component" value="Unassembled WGS sequence"/>
</dbReference>
<feature type="transmembrane region" description="Helical" evidence="1">
    <location>
        <begin position="97"/>
        <end position="123"/>
    </location>
</feature>
<protein>
    <submittedName>
        <fullName evidence="2">Uncharacterized protein</fullName>
    </submittedName>
</protein>